<keyword evidence="5 8" id="KW-0812">Transmembrane</keyword>
<evidence type="ECO:0000256" key="4">
    <source>
        <dbReference type="ARBA" id="ARBA00022475"/>
    </source>
</evidence>
<evidence type="ECO:0000256" key="6">
    <source>
        <dbReference type="ARBA" id="ARBA00022989"/>
    </source>
</evidence>
<evidence type="ECO:0000313" key="10">
    <source>
        <dbReference type="EMBL" id="GLR54854.1"/>
    </source>
</evidence>
<dbReference type="InterPro" id="IPR000515">
    <property type="entry name" value="MetI-like"/>
</dbReference>
<evidence type="ECO:0000256" key="5">
    <source>
        <dbReference type="ARBA" id="ARBA00022692"/>
    </source>
</evidence>
<dbReference type="SUPFAM" id="SSF161098">
    <property type="entry name" value="MetI-like"/>
    <property type="match status" value="1"/>
</dbReference>
<evidence type="ECO:0000256" key="7">
    <source>
        <dbReference type="ARBA" id="ARBA00023136"/>
    </source>
</evidence>
<dbReference type="Pfam" id="PF00528">
    <property type="entry name" value="BPD_transp_1"/>
    <property type="match status" value="1"/>
</dbReference>
<feature type="transmembrane region" description="Helical" evidence="8">
    <location>
        <begin position="390"/>
        <end position="413"/>
    </location>
</feature>
<feature type="transmembrane region" description="Helical" evidence="8">
    <location>
        <begin position="239"/>
        <end position="255"/>
    </location>
</feature>
<dbReference type="PANTHER" id="PTHR42929:SF5">
    <property type="entry name" value="ABC TRANSPORTER PERMEASE PROTEIN"/>
    <property type="match status" value="1"/>
</dbReference>
<evidence type="ECO:0000313" key="11">
    <source>
        <dbReference type="Proteomes" id="UP001156702"/>
    </source>
</evidence>
<feature type="domain" description="ABC transmembrane type-1" evidence="9">
    <location>
        <begin position="207"/>
        <end position="413"/>
    </location>
</feature>
<dbReference type="Proteomes" id="UP001156702">
    <property type="component" value="Unassembled WGS sequence"/>
</dbReference>
<comment type="similarity">
    <text evidence="2">Belongs to the binding-protein-dependent transport system permease family. CysTW subfamily.</text>
</comment>
<keyword evidence="6 8" id="KW-1133">Transmembrane helix</keyword>
<dbReference type="Gene3D" id="1.10.3720.10">
    <property type="entry name" value="MetI-like"/>
    <property type="match status" value="1"/>
</dbReference>
<evidence type="ECO:0000256" key="3">
    <source>
        <dbReference type="ARBA" id="ARBA00022448"/>
    </source>
</evidence>
<name>A0ABQ5ZPR4_9HYPH</name>
<dbReference type="PANTHER" id="PTHR42929">
    <property type="entry name" value="INNER MEMBRANE ABC TRANSPORTER PERMEASE PROTEIN YDCU-RELATED-RELATED"/>
    <property type="match status" value="1"/>
</dbReference>
<evidence type="ECO:0000256" key="1">
    <source>
        <dbReference type="ARBA" id="ARBA00004651"/>
    </source>
</evidence>
<comment type="caution">
    <text evidence="10">The sequence shown here is derived from an EMBL/GenBank/DDBJ whole genome shotgun (WGS) entry which is preliminary data.</text>
</comment>
<reference evidence="11" key="1">
    <citation type="journal article" date="2019" name="Int. J. Syst. Evol. Microbiol.">
        <title>The Global Catalogue of Microorganisms (GCM) 10K type strain sequencing project: providing services to taxonomists for standard genome sequencing and annotation.</title>
        <authorList>
            <consortium name="The Broad Institute Genomics Platform"/>
            <consortium name="The Broad Institute Genome Sequencing Center for Infectious Disease"/>
            <person name="Wu L."/>
            <person name="Ma J."/>
        </authorList>
    </citation>
    <scope>NUCLEOTIDE SEQUENCE [LARGE SCALE GENOMIC DNA]</scope>
    <source>
        <strain evidence="11">NBRC 102122</strain>
    </source>
</reference>
<evidence type="ECO:0000256" key="8">
    <source>
        <dbReference type="RuleBase" id="RU363032"/>
    </source>
</evidence>
<feature type="transmembrane region" description="Helical" evidence="8">
    <location>
        <begin position="37"/>
        <end position="62"/>
    </location>
</feature>
<keyword evidence="7 8" id="KW-0472">Membrane</keyword>
<sequence>MQIAGEVTMTQTLSLTSSASAPNLRAALRRAERPGRLGALALALPALLFLIVTFAAPIGLFLTTAVRNPEVRDTLPQTAAALAGWDGDGPAAPGEAAFAALLADLTRAKEDNTAAALGKRLNYESAGMRSRIMSVVRHLGNFKDGALAPQFAALDPVWASPDLWAIIKRNAAPVTPYYLLTAVDLQQDASGAITRVAEDQAVFLGILGRTLWIAGLVTGATLLLGFPTAYVISLAPARIAGFMLLMVLLPLWTSLLVRTTAWVVLLQTDGVINQVLLALGLTTEKLQLMLTRFGTVTAMTHIQLPFTILPIFSVMKSIPEGQMRAARSLGAPPFFAFWRVYAPQTLPGVTAGCLMTFILSLGYYITPALVGGPRDQMLSNFIATYINRDLNWGMAAALAGLLLVMTLSIYLLFLRLVGAERIKLG</sequence>
<keyword evidence="4" id="KW-1003">Cell membrane</keyword>
<feature type="transmembrane region" description="Helical" evidence="8">
    <location>
        <begin position="293"/>
        <end position="313"/>
    </location>
</feature>
<feature type="transmembrane region" description="Helical" evidence="8">
    <location>
        <begin position="349"/>
        <end position="370"/>
    </location>
</feature>
<dbReference type="InterPro" id="IPR035906">
    <property type="entry name" value="MetI-like_sf"/>
</dbReference>
<feature type="transmembrane region" description="Helical" evidence="8">
    <location>
        <begin position="261"/>
        <end position="281"/>
    </location>
</feature>
<protein>
    <submittedName>
        <fullName evidence="10">ABC transporter permease</fullName>
    </submittedName>
</protein>
<evidence type="ECO:0000259" key="9">
    <source>
        <dbReference type="PROSITE" id="PS50928"/>
    </source>
</evidence>
<feature type="transmembrane region" description="Helical" evidence="8">
    <location>
        <begin position="211"/>
        <end position="232"/>
    </location>
</feature>
<proteinExistence type="inferred from homology"/>
<keyword evidence="11" id="KW-1185">Reference proteome</keyword>
<dbReference type="CDD" id="cd06261">
    <property type="entry name" value="TM_PBP2"/>
    <property type="match status" value="1"/>
</dbReference>
<organism evidence="10 11">
    <name type="scientific">Shinella yambaruensis</name>
    <dbReference type="NCBI Taxonomy" id="415996"/>
    <lineage>
        <taxon>Bacteria</taxon>
        <taxon>Pseudomonadati</taxon>
        <taxon>Pseudomonadota</taxon>
        <taxon>Alphaproteobacteria</taxon>
        <taxon>Hyphomicrobiales</taxon>
        <taxon>Rhizobiaceae</taxon>
        <taxon>Shinella</taxon>
    </lineage>
</organism>
<gene>
    <name evidence="10" type="ORF">GCM10007923_60730</name>
</gene>
<dbReference type="EMBL" id="BSOP01000060">
    <property type="protein sequence ID" value="GLR54854.1"/>
    <property type="molecule type" value="Genomic_DNA"/>
</dbReference>
<accession>A0ABQ5ZPR4</accession>
<evidence type="ECO:0000256" key="2">
    <source>
        <dbReference type="ARBA" id="ARBA00007069"/>
    </source>
</evidence>
<keyword evidence="3 8" id="KW-0813">Transport</keyword>
<dbReference type="PROSITE" id="PS50928">
    <property type="entry name" value="ABC_TM1"/>
    <property type="match status" value="1"/>
</dbReference>
<comment type="subcellular location">
    <subcellularLocation>
        <location evidence="1 8">Cell membrane</location>
        <topology evidence="1 8">Multi-pass membrane protein</topology>
    </subcellularLocation>
</comment>